<organism evidence="1 2">
    <name type="scientific">Rothia terrae</name>
    <dbReference type="NCBI Taxonomy" id="396015"/>
    <lineage>
        <taxon>Bacteria</taxon>
        <taxon>Bacillati</taxon>
        <taxon>Actinomycetota</taxon>
        <taxon>Actinomycetes</taxon>
        <taxon>Micrococcales</taxon>
        <taxon>Micrococcaceae</taxon>
        <taxon>Rothia</taxon>
    </lineage>
</organism>
<protein>
    <submittedName>
        <fullName evidence="1">Uncharacterized protein</fullName>
    </submittedName>
</protein>
<proteinExistence type="predicted"/>
<dbReference type="SUPFAM" id="SSF52266">
    <property type="entry name" value="SGNH hydrolase"/>
    <property type="match status" value="1"/>
</dbReference>
<dbReference type="Gene3D" id="3.40.50.1110">
    <property type="entry name" value="SGNH hydrolase"/>
    <property type="match status" value="1"/>
</dbReference>
<evidence type="ECO:0000313" key="2">
    <source>
        <dbReference type="Proteomes" id="UP000516404"/>
    </source>
</evidence>
<dbReference type="PROSITE" id="PS51318">
    <property type="entry name" value="TAT"/>
    <property type="match status" value="1"/>
</dbReference>
<dbReference type="InterPro" id="IPR006311">
    <property type="entry name" value="TAT_signal"/>
</dbReference>
<dbReference type="EMBL" id="CP061539">
    <property type="protein sequence ID" value="QNV38597.1"/>
    <property type="molecule type" value="Genomic_DNA"/>
</dbReference>
<sequence>MPHSSNATETTFSPSRRSLMFGALATGVGMAAATTTVATATEAAVETPTFKYPSPRGFSLALWGSSTIENAHVTQGVPAGLDAKLETSLKTLLGIDIFNFGRGGETSSNILARRGVGDARYRLAFPDNKIPASGTVKVTLDSSTTSTWNQNTIFPGYVQDIPGTLTAIKESEGAYYFTRSVDGEERYAPAGAASEFYSRQEMMSRASNHIIQIGRNNLNQLDQLKKDTKAAFDMAPKTTLVMGHFPAGKQAKDSENLKQVSAYNAWAAETYGDRFLDTMDWLREKSQESWLRYGDLQGSDVWNSPDDRKDYEDGNVPRSLYADDFFHLNGWGYLVLAQMMAARVSYLGWA</sequence>
<dbReference type="AlphaFoldDB" id="A0A7H2BG01"/>
<dbReference type="Proteomes" id="UP000516404">
    <property type="component" value="Chromosome"/>
</dbReference>
<name>A0A7H2BG01_9MICC</name>
<dbReference type="RefSeq" id="WP_168613667.1">
    <property type="nucleotide sequence ID" value="NZ_BAAAOX010000010.1"/>
</dbReference>
<evidence type="ECO:0000313" key="1">
    <source>
        <dbReference type="EMBL" id="QNV38597.1"/>
    </source>
</evidence>
<gene>
    <name evidence="1" type="ORF">IDM49_04885</name>
</gene>
<dbReference type="InterPro" id="IPR036514">
    <property type="entry name" value="SGNH_hydro_sf"/>
</dbReference>
<keyword evidence="2" id="KW-1185">Reference proteome</keyword>
<dbReference type="GeneID" id="96623562"/>
<reference evidence="1 2" key="1">
    <citation type="submission" date="2020-09" db="EMBL/GenBank/DDBJ databases">
        <title>Investigation of environmental microbes.</title>
        <authorList>
            <person name="Ou Y."/>
            <person name="Kang Q."/>
        </authorList>
    </citation>
    <scope>NUCLEOTIDE SEQUENCE [LARGE SCALE GENOMIC DNA]</scope>
    <source>
        <strain evidence="1 2">KJZ-14</strain>
    </source>
</reference>
<accession>A0A7H2BG01</accession>
<dbReference type="KEGG" id="rter:IDM49_04885"/>